<organism evidence="5 6">
    <name type="scientific">Streptomyces acidicola</name>
    <dbReference type="NCBI Taxonomy" id="2596892"/>
    <lineage>
        <taxon>Bacteria</taxon>
        <taxon>Bacillati</taxon>
        <taxon>Actinomycetota</taxon>
        <taxon>Actinomycetes</taxon>
        <taxon>Kitasatosporales</taxon>
        <taxon>Streptomycetaceae</taxon>
        <taxon>Streptomyces</taxon>
    </lineage>
</organism>
<feature type="domain" description="Response regulatory" evidence="4">
    <location>
        <begin position="1"/>
        <end position="79"/>
    </location>
</feature>
<comment type="caution">
    <text evidence="2">Lacks conserved residue(s) required for the propagation of feature annotation.</text>
</comment>
<proteinExistence type="predicted"/>
<evidence type="ECO:0000313" key="6">
    <source>
        <dbReference type="Proteomes" id="UP000373149"/>
    </source>
</evidence>
<dbReference type="GO" id="GO:0032993">
    <property type="term" value="C:protein-DNA complex"/>
    <property type="evidence" value="ECO:0007669"/>
    <property type="project" value="TreeGrafter"/>
</dbReference>
<dbReference type="PROSITE" id="PS50110">
    <property type="entry name" value="RESPONSE_REGULATORY"/>
    <property type="match status" value="1"/>
</dbReference>
<dbReference type="GO" id="GO:0005829">
    <property type="term" value="C:cytosol"/>
    <property type="evidence" value="ECO:0007669"/>
    <property type="project" value="TreeGrafter"/>
</dbReference>
<dbReference type="Gene3D" id="3.40.50.2300">
    <property type="match status" value="1"/>
</dbReference>
<feature type="compositionally biased region" description="Basic and acidic residues" evidence="3">
    <location>
        <begin position="82"/>
        <end position="91"/>
    </location>
</feature>
<comment type="caution">
    <text evidence="5">The sequence shown here is derived from an EMBL/GenBank/DDBJ whole genome shotgun (WGS) entry which is preliminary data.</text>
</comment>
<name>A0A5N8WMH3_9ACTN</name>
<dbReference type="GO" id="GO:0000156">
    <property type="term" value="F:phosphorelay response regulator activity"/>
    <property type="evidence" value="ECO:0007669"/>
    <property type="project" value="TreeGrafter"/>
</dbReference>
<protein>
    <submittedName>
        <fullName evidence="5">Response regulator</fullName>
    </submittedName>
</protein>
<gene>
    <name evidence="5" type="ORF">FPZ41_08665</name>
</gene>
<dbReference type="AlphaFoldDB" id="A0A5N8WMH3"/>
<dbReference type="SUPFAM" id="SSF52172">
    <property type="entry name" value="CheY-like"/>
    <property type="match status" value="1"/>
</dbReference>
<evidence type="ECO:0000256" key="3">
    <source>
        <dbReference type="SAM" id="MobiDB-lite"/>
    </source>
</evidence>
<dbReference type="InterPro" id="IPR011006">
    <property type="entry name" value="CheY-like_superfamily"/>
</dbReference>
<evidence type="ECO:0000313" key="5">
    <source>
        <dbReference type="EMBL" id="MPY48633.1"/>
    </source>
</evidence>
<accession>A0A5N8WMH3</accession>
<evidence type="ECO:0000259" key="4">
    <source>
        <dbReference type="PROSITE" id="PS50110"/>
    </source>
</evidence>
<dbReference type="EMBL" id="VMNX01000019">
    <property type="protein sequence ID" value="MPY48633.1"/>
    <property type="molecule type" value="Genomic_DNA"/>
</dbReference>
<dbReference type="Proteomes" id="UP000373149">
    <property type="component" value="Unassembled WGS sequence"/>
</dbReference>
<feature type="region of interest" description="Disordered" evidence="3">
    <location>
        <begin position="81"/>
        <end position="130"/>
    </location>
</feature>
<sequence length="130" mass="13541">MLFAAVAETGWRPYPAPDGGERAARRPRLRYEHPKLPVLLLTARDALGHCIGGRSAGADDYVTKPVSLGELVLRLRGLPRGADVEGREPGRTESVCECAGGWSGKPGPALTPPGASPPTPGRGPGTSARP</sequence>
<evidence type="ECO:0000256" key="2">
    <source>
        <dbReference type="PROSITE-ProRule" id="PRU00169"/>
    </source>
</evidence>
<reference evidence="5 6" key="1">
    <citation type="submission" date="2019-09" db="EMBL/GenBank/DDBJ databases">
        <authorList>
            <person name="Duangmal K."/>
            <person name="Teo W.F.A."/>
            <person name="Lipun K."/>
        </authorList>
    </citation>
    <scope>NUCLEOTIDE SEQUENCE [LARGE SCALE GENOMIC DNA]</scope>
    <source>
        <strain evidence="5 6">K1PN6</strain>
    </source>
</reference>
<feature type="compositionally biased region" description="Pro residues" evidence="3">
    <location>
        <begin position="109"/>
        <end position="121"/>
    </location>
</feature>
<keyword evidence="6" id="KW-1185">Reference proteome</keyword>
<dbReference type="InterPro" id="IPR039420">
    <property type="entry name" value="WalR-like"/>
</dbReference>
<evidence type="ECO:0000256" key="1">
    <source>
        <dbReference type="ARBA" id="ARBA00023125"/>
    </source>
</evidence>
<keyword evidence="1" id="KW-0238">DNA-binding</keyword>
<dbReference type="InterPro" id="IPR001789">
    <property type="entry name" value="Sig_transdc_resp-reg_receiver"/>
</dbReference>
<dbReference type="GO" id="GO:0000976">
    <property type="term" value="F:transcription cis-regulatory region binding"/>
    <property type="evidence" value="ECO:0007669"/>
    <property type="project" value="TreeGrafter"/>
</dbReference>
<dbReference type="GO" id="GO:0006355">
    <property type="term" value="P:regulation of DNA-templated transcription"/>
    <property type="evidence" value="ECO:0007669"/>
    <property type="project" value="TreeGrafter"/>
</dbReference>
<dbReference type="PANTHER" id="PTHR48111">
    <property type="entry name" value="REGULATOR OF RPOS"/>
    <property type="match status" value="1"/>
</dbReference>
<dbReference type="PANTHER" id="PTHR48111:SF28">
    <property type="entry name" value="TRANSCRIPTIONAL REGULATORY PROTEIN TCRX-RELATED"/>
    <property type="match status" value="1"/>
</dbReference>